<keyword evidence="6" id="KW-0749">Sporulation</keyword>
<feature type="domain" description="Peptidoglycan binding-like" evidence="9">
    <location>
        <begin position="39"/>
        <end position="95"/>
    </location>
</feature>
<feature type="domain" description="Cell wall hydrolase SleB" evidence="10">
    <location>
        <begin position="126"/>
        <end position="224"/>
    </location>
</feature>
<dbReference type="GO" id="GO:0016787">
    <property type="term" value="F:hydrolase activity"/>
    <property type="evidence" value="ECO:0007669"/>
    <property type="project" value="UniProtKB-KW"/>
</dbReference>
<dbReference type="InterPro" id="IPR011105">
    <property type="entry name" value="Cell_wall_hydrolase_SleB"/>
</dbReference>
<dbReference type="Proteomes" id="UP000190140">
    <property type="component" value="Unassembled WGS sequence"/>
</dbReference>
<dbReference type="AlphaFoldDB" id="A0A1V4I4I6"/>
<evidence type="ECO:0000256" key="4">
    <source>
        <dbReference type="ARBA" id="ARBA00022729"/>
    </source>
</evidence>
<name>A0A1V4I4I6_9FIRM</name>
<dbReference type="NCBIfam" id="TIGR02869">
    <property type="entry name" value="spore_SleB"/>
    <property type="match status" value="1"/>
</dbReference>
<dbReference type="EMBL" id="MZGW01000011">
    <property type="protein sequence ID" value="OPJ54809.1"/>
    <property type="molecule type" value="Genomic_DNA"/>
</dbReference>
<dbReference type="GO" id="GO:0071555">
    <property type="term" value="P:cell wall organization"/>
    <property type="evidence" value="ECO:0007669"/>
    <property type="project" value="UniProtKB-KW"/>
</dbReference>
<gene>
    <name evidence="11" type="primary">sleB_3</name>
    <name evidence="11" type="ORF">CLOTH_19280</name>
</gene>
<evidence type="ECO:0000259" key="9">
    <source>
        <dbReference type="Pfam" id="PF01471"/>
    </source>
</evidence>
<comment type="caution">
    <text evidence="11">The sequence shown here is derived from an EMBL/GenBank/DDBJ whole genome shotgun (WGS) entry which is preliminary data.</text>
</comment>
<dbReference type="InterPro" id="IPR014224">
    <property type="entry name" value="Spore_cortex_SleB"/>
</dbReference>
<dbReference type="Gene3D" id="1.10.10.2520">
    <property type="entry name" value="Cell wall hydrolase SleB, domain 1"/>
    <property type="match status" value="1"/>
</dbReference>
<evidence type="ECO:0000256" key="2">
    <source>
        <dbReference type="ARBA" id="ARBA00018364"/>
    </source>
</evidence>
<protein>
    <recommendedName>
        <fullName evidence="2 8">Spore cortex-lytic enzyme</fullName>
    </recommendedName>
</protein>
<comment type="similarity">
    <text evidence="1">Belongs to the SleB family.</text>
</comment>
<dbReference type="GO" id="GO:0009847">
    <property type="term" value="P:spore germination"/>
    <property type="evidence" value="ECO:0007669"/>
    <property type="project" value="UniProtKB-UniRule"/>
</dbReference>
<keyword evidence="7" id="KW-0961">Cell wall biogenesis/degradation</keyword>
<dbReference type="Pfam" id="PF07486">
    <property type="entry name" value="Hydrolase_2"/>
    <property type="match status" value="1"/>
</dbReference>
<dbReference type="InterPro" id="IPR002477">
    <property type="entry name" value="Peptidoglycan-bd-like"/>
</dbReference>
<evidence type="ECO:0000313" key="12">
    <source>
        <dbReference type="Proteomes" id="UP000190140"/>
    </source>
</evidence>
<dbReference type="Pfam" id="PF01471">
    <property type="entry name" value="PG_binding_1"/>
    <property type="match status" value="1"/>
</dbReference>
<evidence type="ECO:0000256" key="8">
    <source>
        <dbReference type="NCBIfam" id="TIGR02869"/>
    </source>
</evidence>
<dbReference type="GO" id="GO:0030435">
    <property type="term" value="P:sporulation resulting in formation of a cellular spore"/>
    <property type="evidence" value="ECO:0007669"/>
    <property type="project" value="UniProtKB-KW"/>
</dbReference>
<keyword evidence="4" id="KW-0732">Signal</keyword>
<dbReference type="InterPro" id="IPR042047">
    <property type="entry name" value="SleB_dom1"/>
</dbReference>
<dbReference type="OrthoDB" id="9785345at2"/>
<dbReference type="InterPro" id="IPR036365">
    <property type="entry name" value="PGBD-like_sf"/>
</dbReference>
<keyword evidence="3" id="KW-0309">Germination</keyword>
<dbReference type="SUPFAM" id="SSF47090">
    <property type="entry name" value="PGBD-like"/>
    <property type="match status" value="1"/>
</dbReference>
<sequence length="228" mass="25268">MRKAFIVVSIFFILCFSVVTIFVSDYIAYAQGNIFWGSRGEEVRVVQDKLKRWGYYDGSVDGIYGYRTFLAVRSFQSKNGLQVDGIVGPQTRKALGMVVSQPASRGISRSDDVYLLARAITGEARGEPYTGQVAVGAVILNRVRDSRFPNSIASVIYQPGAFTAVADGQINMEPVESCMRAARDALNGWDPTGGALYFWNPATSTSQWIWRLKPTLKIGKHWFAVGPY</sequence>
<dbReference type="Gene3D" id="6.20.240.60">
    <property type="match status" value="1"/>
</dbReference>
<keyword evidence="12" id="KW-1185">Reference proteome</keyword>
<evidence type="ECO:0000256" key="7">
    <source>
        <dbReference type="ARBA" id="ARBA00023316"/>
    </source>
</evidence>
<dbReference type="STRING" id="29349.CLOTH_19280"/>
<evidence type="ECO:0000259" key="10">
    <source>
        <dbReference type="Pfam" id="PF07486"/>
    </source>
</evidence>
<dbReference type="InterPro" id="IPR036366">
    <property type="entry name" value="PGBDSf"/>
</dbReference>
<evidence type="ECO:0000313" key="11">
    <source>
        <dbReference type="EMBL" id="OPJ54809.1"/>
    </source>
</evidence>
<accession>A0A1V4I4I6</accession>
<dbReference type="Gene3D" id="1.10.101.10">
    <property type="entry name" value="PGBD-like superfamily/PGBD"/>
    <property type="match status" value="1"/>
</dbReference>
<evidence type="ECO:0000256" key="3">
    <source>
        <dbReference type="ARBA" id="ARBA00022544"/>
    </source>
</evidence>
<reference evidence="11 12" key="1">
    <citation type="submission" date="2017-03" db="EMBL/GenBank/DDBJ databases">
        <title>Genome sequence of Clostridium thermoalcaliphilum DSM 7309.</title>
        <authorList>
            <person name="Poehlein A."/>
            <person name="Daniel R."/>
        </authorList>
    </citation>
    <scope>NUCLEOTIDE SEQUENCE [LARGE SCALE GENOMIC DNA]</scope>
    <source>
        <strain evidence="11 12">DSM 7309</strain>
    </source>
</reference>
<proteinExistence type="inferred from homology"/>
<keyword evidence="5" id="KW-0378">Hydrolase</keyword>
<organism evidence="11 12">
    <name type="scientific">Alkalithermobacter paradoxus</name>
    <dbReference type="NCBI Taxonomy" id="29349"/>
    <lineage>
        <taxon>Bacteria</taxon>
        <taxon>Bacillati</taxon>
        <taxon>Bacillota</taxon>
        <taxon>Clostridia</taxon>
        <taxon>Peptostreptococcales</taxon>
        <taxon>Tepidibacteraceae</taxon>
        <taxon>Alkalithermobacter</taxon>
    </lineage>
</organism>
<evidence type="ECO:0000256" key="6">
    <source>
        <dbReference type="ARBA" id="ARBA00022969"/>
    </source>
</evidence>
<dbReference type="RefSeq" id="WP_079413491.1">
    <property type="nucleotide sequence ID" value="NZ_MZGW01000011.1"/>
</dbReference>
<evidence type="ECO:0000256" key="1">
    <source>
        <dbReference type="ARBA" id="ARBA00007010"/>
    </source>
</evidence>
<evidence type="ECO:0000256" key="5">
    <source>
        <dbReference type="ARBA" id="ARBA00022801"/>
    </source>
</evidence>